<evidence type="ECO:0000313" key="3">
    <source>
        <dbReference type="Proteomes" id="UP001165065"/>
    </source>
</evidence>
<protein>
    <submittedName>
        <fullName evidence="2">Uncharacterized protein</fullName>
    </submittedName>
</protein>
<keyword evidence="1" id="KW-1133">Transmembrane helix</keyword>
<keyword evidence="1" id="KW-0472">Membrane</keyword>
<keyword evidence="1" id="KW-0812">Transmembrane</keyword>
<name>A0A9W7GKU1_9STRA</name>
<dbReference type="Proteomes" id="UP001165065">
    <property type="component" value="Unassembled WGS sequence"/>
</dbReference>
<dbReference type="AlphaFoldDB" id="A0A9W7GKU1"/>
<feature type="transmembrane region" description="Helical" evidence="1">
    <location>
        <begin position="64"/>
        <end position="80"/>
    </location>
</feature>
<sequence length="191" mass="21217">MRKQMIVQNALLYTCNPSSNPSEAKVNSVKRGYIFVGTGWVSMITFCSTELLLPDSPHGYESQAVSFLISGVLTSIYLANIKKLARTTSNQVILFLVFVFFGVGYFIQQELGAQIGDSSAFTNAVQGSTYNWLFAMFVYSPPENAAKWCIAMRYRDELGLSVFHVDGKVTRYGKSNALLENNTLDHIQGLV</sequence>
<feature type="transmembrane region" description="Helical" evidence="1">
    <location>
        <begin position="92"/>
        <end position="108"/>
    </location>
</feature>
<accession>A0A9W7GKU1</accession>
<evidence type="ECO:0000256" key="1">
    <source>
        <dbReference type="SAM" id="Phobius"/>
    </source>
</evidence>
<evidence type="ECO:0000313" key="2">
    <source>
        <dbReference type="EMBL" id="GMI45858.1"/>
    </source>
</evidence>
<feature type="transmembrane region" description="Helical" evidence="1">
    <location>
        <begin position="32"/>
        <end position="52"/>
    </location>
</feature>
<gene>
    <name evidence="2" type="ORF">TrCOL_g8418</name>
</gene>
<dbReference type="EMBL" id="BRYA01000269">
    <property type="protein sequence ID" value="GMI45858.1"/>
    <property type="molecule type" value="Genomic_DNA"/>
</dbReference>
<comment type="caution">
    <text evidence="2">The sequence shown here is derived from an EMBL/GenBank/DDBJ whole genome shotgun (WGS) entry which is preliminary data.</text>
</comment>
<keyword evidence="3" id="KW-1185">Reference proteome</keyword>
<organism evidence="2 3">
    <name type="scientific">Triparma columacea</name>
    <dbReference type="NCBI Taxonomy" id="722753"/>
    <lineage>
        <taxon>Eukaryota</taxon>
        <taxon>Sar</taxon>
        <taxon>Stramenopiles</taxon>
        <taxon>Ochrophyta</taxon>
        <taxon>Bolidophyceae</taxon>
        <taxon>Parmales</taxon>
        <taxon>Triparmaceae</taxon>
        <taxon>Triparma</taxon>
    </lineage>
</organism>
<reference evidence="3" key="1">
    <citation type="journal article" date="2023" name="Commun. Biol.">
        <title>Genome analysis of Parmales, the sister group of diatoms, reveals the evolutionary specialization of diatoms from phago-mixotrophs to photoautotrophs.</title>
        <authorList>
            <person name="Ban H."/>
            <person name="Sato S."/>
            <person name="Yoshikawa S."/>
            <person name="Yamada K."/>
            <person name="Nakamura Y."/>
            <person name="Ichinomiya M."/>
            <person name="Sato N."/>
            <person name="Blanc-Mathieu R."/>
            <person name="Endo H."/>
            <person name="Kuwata A."/>
            <person name="Ogata H."/>
        </authorList>
    </citation>
    <scope>NUCLEOTIDE SEQUENCE [LARGE SCALE GENOMIC DNA]</scope>
</reference>
<proteinExistence type="predicted"/>